<keyword evidence="4" id="KW-0574">Periplasm</keyword>
<dbReference type="EMBL" id="JAGGKS010000005">
    <property type="protein sequence ID" value="MBP1925951.1"/>
    <property type="molecule type" value="Genomic_DNA"/>
</dbReference>
<feature type="signal peptide" evidence="5">
    <location>
        <begin position="1"/>
        <end position="24"/>
    </location>
</feature>
<protein>
    <submittedName>
        <fullName evidence="6">Spermidine/putrescine transport system substrate-binding protein</fullName>
    </submittedName>
</protein>
<evidence type="ECO:0000256" key="4">
    <source>
        <dbReference type="ARBA" id="ARBA00022764"/>
    </source>
</evidence>
<name>A0ABS4GE30_9FIRM</name>
<evidence type="ECO:0000313" key="6">
    <source>
        <dbReference type="EMBL" id="MBP1925951.1"/>
    </source>
</evidence>
<reference evidence="6 7" key="1">
    <citation type="submission" date="2021-03" db="EMBL/GenBank/DDBJ databases">
        <title>Genomic Encyclopedia of Type Strains, Phase IV (KMG-IV): sequencing the most valuable type-strain genomes for metagenomic binning, comparative biology and taxonomic classification.</title>
        <authorList>
            <person name="Goeker M."/>
        </authorList>
    </citation>
    <scope>NUCLEOTIDE SEQUENCE [LARGE SCALE GENOMIC DNA]</scope>
    <source>
        <strain evidence="6 7">DSM 24004</strain>
    </source>
</reference>
<comment type="caution">
    <text evidence="6">The sequence shown here is derived from an EMBL/GenBank/DDBJ whole genome shotgun (WGS) entry which is preliminary data.</text>
</comment>
<sequence length="350" mass="40524">MKKRNLYSLLVVLASILIFVTACGQEEKEVLNILNYDIYIDKSLLNQFEIENNVTIKYDTYSTPEEMYIKAKAGASNYDLIISSEYMIERMINEGMVNKLNFENIPNYNFIGEEFKNQPYDPNNEYAVPYFWGTLGILYNKNTVDVSSKSWEILWDKNHDQRIIMMDSQRDSFAAALRLLGYSLNTVNEQELDEAKELLLKQKPLVMAYITDGAPDIMINEEADMALVWSGEAVSAMEENENLDFVIPKEGSNIWIDAMFIPATTKNQTLSEKFIDFLCSKESTLRNIDEVWYSTVHTDAIKEVDEELLNNEAFNIPAEDINNMEMFRDPKEFIDLYSSRWTEVMAQEAN</sequence>
<keyword evidence="3 5" id="KW-0732">Signal</keyword>
<evidence type="ECO:0000256" key="3">
    <source>
        <dbReference type="ARBA" id="ARBA00022729"/>
    </source>
</evidence>
<dbReference type="SUPFAM" id="SSF53850">
    <property type="entry name" value="Periplasmic binding protein-like II"/>
    <property type="match status" value="1"/>
</dbReference>
<dbReference type="PANTHER" id="PTHR30222">
    <property type="entry name" value="SPERMIDINE/PUTRESCINE-BINDING PERIPLASMIC PROTEIN"/>
    <property type="match status" value="1"/>
</dbReference>
<feature type="chain" id="PRO_5047172508" evidence="5">
    <location>
        <begin position="25"/>
        <end position="350"/>
    </location>
</feature>
<keyword evidence="7" id="KW-1185">Reference proteome</keyword>
<dbReference type="PROSITE" id="PS51257">
    <property type="entry name" value="PROKAR_LIPOPROTEIN"/>
    <property type="match status" value="1"/>
</dbReference>
<dbReference type="PRINTS" id="PR00909">
    <property type="entry name" value="SPERMDNBNDNG"/>
</dbReference>
<comment type="subcellular location">
    <subcellularLocation>
        <location evidence="1">Periplasm</location>
    </subcellularLocation>
</comment>
<dbReference type="PANTHER" id="PTHR30222:SF17">
    <property type="entry name" value="SPERMIDINE_PUTRESCINE-BINDING PERIPLASMIC PROTEIN"/>
    <property type="match status" value="1"/>
</dbReference>
<dbReference type="InterPro" id="IPR006059">
    <property type="entry name" value="SBP"/>
</dbReference>
<dbReference type="RefSeq" id="WP_209511696.1">
    <property type="nucleotide sequence ID" value="NZ_JAGGKS010000005.1"/>
</dbReference>
<dbReference type="Gene3D" id="3.40.190.10">
    <property type="entry name" value="Periplasmic binding protein-like II"/>
    <property type="match status" value="2"/>
</dbReference>
<keyword evidence="2" id="KW-0813">Transport</keyword>
<dbReference type="PIRSF" id="PIRSF019574">
    <property type="entry name" value="Periplasmic_polyamine_BP"/>
    <property type="match status" value="1"/>
</dbReference>
<dbReference type="Pfam" id="PF13416">
    <property type="entry name" value="SBP_bac_8"/>
    <property type="match status" value="1"/>
</dbReference>
<proteinExistence type="predicted"/>
<evidence type="ECO:0000313" key="7">
    <source>
        <dbReference type="Proteomes" id="UP001519342"/>
    </source>
</evidence>
<accession>A0ABS4GE30</accession>
<evidence type="ECO:0000256" key="1">
    <source>
        <dbReference type="ARBA" id="ARBA00004418"/>
    </source>
</evidence>
<dbReference type="InterPro" id="IPR001188">
    <property type="entry name" value="Sperm_putr-bd"/>
</dbReference>
<dbReference type="Proteomes" id="UP001519342">
    <property type="component" value="Unassembled WGS sequence"/>
</dbReference>
<organism evidence="6 7">
    <name type="scientific">Sedimentibacter acidaminivorans</name>
    <dbReference type="NCBI Taxonomy" id="913099"/>
    <lineage>
        <taxon>Bacteria</taxon>
        <taxon>Bacillati</taxon>
        <taxon>Bacillota</taxon>
        <taxon>Tissierellia</taxon>
        <taxon>Sedimentibacter</taxon>
    </lineage>
</organism>
<evidence type="ECO:0000256" key="5">
    <source>
        <dbReference type="SAM" id="SignalP"/>
    </source>
</evidence>
<dbReference type="CDD" id="cd13663">
    <property type="entry name" value="PBP2_PotD_PotF_like_2"/>
    <property type="match status" value="1"/>
</dbReference>
<evidence type="ECO:0000256" key="2">
    <source>
        <dbReference type="ARBA" id="ARBA00022448"/>
    </source>
</evidence>
<gene>
    <name evidence="6" type="ORF">J2Z76_001815</name>
</gene>